<proteinExistence type="predicted"/>
<dbReference type="InterPro" id="IPR013154">
    <property type="entry name" value="ADH-like_N"/>
</dbReference>
<dbReference type="OrthoDB" id="3509362at2759"/>
<dbReference type="CDD" id="cd08276">
    <property type="entry name" value="MDR7"/>
    <property type="match status" value="1"/>
</dbReference>
<dbReference type="InterPro" id="IPR011032">
    <property type="entry name" value="GroES-like_sf"/>
</dbReference>
<dbReference type="SMART" id="SM00829">
    <property type="entry name" value="PKS_ER"/>
    <property type="match status" value="1"/>
</dbReference>
<evidence type="ECO:0000313" key="3">
    <source>
        <dbReference type="Proteomes" id="UP000250266"/>
    </source>
</evidence>
<dbReference type="Gene3D" id="3.90.180.10">
    <property type="entry name" value="Medium-chain alcohol dehydrogenases, catalytic domain"/>
    <property type="match status" value="1"/>
</dbReference>
<evidence type="ECO:0000313" key="2">
    <source>
        <dbReference type="EMBL" id="OCK79852.1"/>
    </source>
</evidence>
<dbReference type="InterPro" id="IPR020843">
    <property type="entry name" value="ER"/>
</dbReference>
<protein>
    <submittedName>
        <fullName evidence="2">NAD(P)-binding protein</fullName>
    </submittedName>
</protein>
<dbReference type="AlphaFoldDB" id="A0A8E2E9E4"/>
<dbReference type="InterPro" id="IPR036291">
    <property type="entry name" value="NAD(P)-bd_dom_sf"/>
</dbReference>
<dbReference type="Gene3D" id="3.40.50.720">
    <property type="entry name" value="NAD(P)-binding Rossmann-like Domain"/>
    <property type="match status" value="1"/>
</dbReference>
<dbReference type="GO" id="GO:0016491">
    <property type="term" value="F:oxidoreductase activity"/>
    <property type="evidence" value="ECO:0007669"/>
    <property type="project" value="InterPro"/>
</dbReference>
<dbReference type="Proteomes" id="UP000250266">
    <property type="component" value="Unassembled WGS sequence"/>
</dbReference>
<dbReference type="EMBL" id="KV744985">
    <property type="protein sequence ID" value="OCK79852.1"/>
    <property type="molecule type" value="Genomic_DNA"/>
</dbReference>
<feature type="domain" description="Enoyl reductase (ER)" evidence="1">
    <location>
        <begin position="19"/>
        <end position="338"/>
    </location>
</feature>
<dbReference type="InterPro" id="IPR052711">
    <property type="entry name" value="Zinc_ADH-like"/>
</dbReference>
<reference evidence="2 3" key="1">
    <citation type="journal article" date="2016" name="Nat. Commun.">
        <title>Ectomycorrhizal ecology is imprinted in the genome of the dominant symbiotic fungus Cenococcum geophilum.</title>
        <authorList>
            <consortium name="DOE Joint Genome Institute"/>
            <person name="Peter M."/>
            <person name="Kohler A."/>
            <person name="Ohm R.A."/>
            <person name="Kuo A."/>
            <person name="Krutzmann J."/>
            <person name="Morin E."/>
            <person name="Arend M."/>
            <person name="Barry K.W."/>
            <person name="Binder M."/>
            <person name="Choi C."/>
            <person name="Clum A."/>
            <person name="Copeland A."/>
            <person name="Grisel N."/>
            <person name="Haridas S."/>
            <person name="Kipfer T."/>
            <person name="LaButti K."/>
            <person name="Lindquist E."/>
            <person name="Lipzen A."/>
            <person name="Maire R."/>
            <person name="Meier B."/>
            <person name="Mihaltcheva S."/>
            <person name="Molinier V."/>
            <person name="Murat C."/>
            <person name="Poggeler S."/>
            <person name="Quandt C.A."/>
            <person name="Sperisen C."/>
            <person name="Tritt A."/>
            <person name="Tisserant E."/>
            <person name="Crous P.W."/>
            <person name="Henrissat B."/>
            <person name="Nehls U."/>
            <person name="Egli S."/>
            <person name="Spatafora J.W."/>
            <person name="Grigoriev I.V."/>
            <person name="Martin F.M."/>
        </authorList>
    </citation>
    <scope>NUCLEOTIDE SEQUENCE [LARGE SCALE GENOMIC DNA]</scope>
    <source>
        <strain evidence="2 3">CBS 459.81</strain>
    </source>
</reference>
<accession>A0A8E2E9E4</accession>
<organism evidence="2 3">
    <name type="scientific">Lepidopterella palustris CBS 459.81</name>
    <dbReference type="NCBI Taxonomy" id="1314670"/>
    <lineage>
        <taxon>Eukaryota</taxon>
        <taxon>Fungi</taxon>
        <taxon>Dikarya</taxon>
        <taxon>Ascomycota</taxon>
        <taxon>Pezizomycotina</taxon>
        <taxon>Dothideomycetes</taxon>
        <taxon>Pleosporomycetidae</taxon>
        <taxon>Mytilinidiales</taxon>
        <taxon>Argynnaceae</taxon>
        <taxon>Lepidopterella</taxon>
    </lineage>
</organism>
<dbReference type="Pfam" id="PF00107">
    <property type="entry name" value="ADH_zinc_N"/>
    <property type="match status" value="1"/>
</dbReference>
<dbReference type="PANTHER" id="PTHR45033:SF2">
    <property type="entry name" value="ZINC-TYPE ALCOHOL DEHYDROGENASE-LIKE PROTEIN C1773.06C"/>
    <property type="match status" value="1"/>
</dbReference>
<dbReference type="Pfam" id="PF08240">
    <property type="entry name" value="ADH_N"/>
    <property type="match status" value="1"/>
</dbReference>
<name>A0A8E2E9E4_9PEZI</name>
<dbReference type="SUPFAM" id="SSF50129">
    <property type="entry name" value="GroES-like"/>
    <property type="match status" value="1"/>
</dbReference>
<dbReference type="InterPro" id="IPR013149">
    <property type="entry name" value="ADH-like_C"/>
</dbReference>
<gene>
    <name evidence="2" type="ORF">K432DRAFT_435108</name>
</gene>
<dbReference type="PANTHER" id="PTHR45033">
    <property type="match status" value="1"/>
</dbReference>
<evidence type="ECO:0000259" key="1">
    <source>
        <dbReference type="SMART" id="SM00829"/>
    </source>
</evidence>
<keyword evidence="3" id="KW-1185">Reference proteome</keyword>
<sequence>MPSEWQIHSARTMDWQSLDALGNLRLNTNVPKPTNIPPKMALVRMKAAAVNARDMMVIAHNPIYPGDHIEDLMLCAVGAGEVEGVGEGSIWKVGDRVLVLANSWVVDKEEMLTVPEVKTKGADKYQGTLREYAVWEDNHLIRAPAHLTIEEISTLPACGATAVNALFYGPTPFKPGMTVLIQGTGGVSCFTIQLATAAGATVIATSSSDSKLENAKASPNWAEEVLRLTGEKGVDHAIDVGGAETIEQSLQAAKHGRLVSLVGFLSPSKKTDLISAIIFGGKTVRGVFNFNKEMTEAAVKIFTEHNIHPVVAKEFEWEDAKDAFKMLNQQSAVGKIVIKI</sequence>
<dbReference type="SUPFAM" id="SSF51735">
    <property type="entry name" value="NAD(P)-binding Rossmann-fold domains"/>
    <property type="match status" value="1"/>
</dbReference>